<evidence type="ECO:0000313" key="3">
    <source>
        <dbReference type="EMBL" id="ADU64288.1"/>
    </source>
</evidence>
<dbReference type="RefSeq" id="WP_013516183.1">
    <property type="nucleotide sequence ID" value="NC_014844.1"/>
</dbReference>
<dbReference type="Proteomes" id="UP000002191">
    <property type="component" value="Chromosome"/>
</dbReference>
<dbReference type="eggNOG" id="ENOG5031879">
    <property type="taxonomic scope" value="Bacteria"/>
</dbReference>
<reference evidence="3 4" key="2">
    <citation type="journal article" date="2014" name="Genome Announc.">
        <title>Complete Genome Sequence of the Subsurface, Mesophilic Sulfate-Reducing Bacterium Desulfovibrio aespoeensis Aspo-2.</title>
        <authorList>
            <person name="Pedersen K."/>
            <person name="Bengtsson A."/>
            <person name="Edlund J."/>
            <person name="Rabe L."/>
            <person name="Hazen T."/>
            <person name="Chakraborty R."/>
            <person name="Goodwin L."/>
            <person name="Shapiro N."/>
        </authorList>
    </citation>
    <scope>NUCLEOTIDE SEQUENCE [LARGE SCALE GENOMIC DNA]</scope>
    <source>
        <strain evidence="4">ATCC 700646 / DSM 10631 / Aspo-2</strain>
    </source>
</reference>
<protein>
    <submittedName>
        <fullName evidence="3">Uncharacterized protein</fullName>
    </submittedName>
</protein>
<dbReference type="HOGENOM" id="CLU_1154965_0_0_7"/>
<evidence type="ECO:0000256" key="2">
    <source>
        <dbReference type="SAM" id="SignalP"/>
    </source>
</evidence>
<feature type="region of interest" description="Disordered" evidence="1">
    <location>
        <begin position="23"/>
        <end position="110"/>
    </location>
</feature>
<organism evidence="3 4">
    <name type="scientific">Pseudodesulfovibrio aespoeensis (strain ATCC 700646 / DSM 10631 / Aspo-2)</name>
    <name type="common">Desulfovibrio aespoeensis</name>
    <dbReference type="NCBI Taxonomy" id="643562"/>
    <lineage>
        <taxon>Bacteria</taxon>
        <taxon>Pseudomonadati</taxon>
        <taxon>Thermodesulfobacteriota</taxon>
        <taxon>Desulfovibrionia</taxon>
        <taxon>Desulfovibrionales</taxon>
        <taxon>Desulfovibrionaceae</taxon>
    </lineage>
</organism>
<accession>E6VSE5</accession>
<dbReference type="AlphaFoldDB" id="E6VSE5"/>
<feature type="signal peptide" evidence="2">
    <location>
        <begin position="1"/>
        <end position="20"/>
    </location>
</feature>
<dbReference type="EMBL" id="CP002431">
    <property type="protein sequence ID" value="ADU64288.1"/>
    <property type="molecule type" value="Genomic_DNA"/>
</dbReference>
<evidence type="ECO:0000256" key="1">
    <source>
        <dbReference type="SAM" id="MobiDB-lite"/>
    </source>
</evidence>
<keyword evidence="2" id="KW-0732">Signal</keyword>
<name>E6VSE5_PSEA9</name>
<keyword evidence="4" id="KW-1185">Reference proteome</keyword>
<evidence type="ECO:0000313" key="4">
    <source>
        <dbReference type="Proteomes" id="UP000002191"/>
    </source>
</evidence>
<proteinExistence type="predicted"/>
<gene>
    <name evidence="3" type="ordered locus">Daes_3300</name>
</gene>
<dbReference type="OrthoDB" id="5465160at2"/>
<feature type="chain" id="PRO_5003211271" evidence="2">
    <location>
        <begin position="21"/>
        <end position="240"/>
    </location>
</feature>
<dbReference type="KEGG" id="das:Daes_3300"/>
<sequence length="240" mass="26101" precursor="true">MRTIFLTLLLLLLVSATGQALDTYSDDAPLPATTPAESTTPDGAEPKATESAPGATESAMEAASEDEIDPDQTGAAPEMTPEEARQASETDEENQEDEAGATEAQTPATQGYTSVISDNLRLEPLGSVTLNNGTVHNIMDFQKLGKYFIYIAGKLNGRSSTIISLTRLTDLQNWSSIAFKDPHTFTIVDKKKKELFFAESRLYLGTDSPATYTFISMNPNNFQPEVIEVNKRDVKSIVIN</sequence>
<feature type="compositionally biased region" description="Acidic residues" evidence="1">
    <location>
        <begin position="89"/>
        <end position="100"/>
    </location>
</feature>
<reference evidence="4" key="1">
    <citation type="submission" date="2010-12" db="EMBL/GenBank/DDBJ databases">
        <title>Complete sequence of Desulfovibrio aespoeensis Aspo-2.</title>
        <authorList>
            <consortium name="US DOE Joint Genome Institute"/>
            <person name="Lucas S."/>
            <person name="Copeland A."/>
            <person name="Lapidus A."/>
            <person name="Cheng J.-F."/>
            <person name="Goodwin L."/>
            <person name="Pitluck S."/>
            <person name="Chertkov O."/>
            <person name="Misra M."/>
            <person name="Detter J.C."/>
            <person name="Han C."/>
            <person name="Tapia R."/>
            <person name="Land M."/>
            <person name="Hauser L."/>
            <person name="Kyrpides N."/>
            <person name="Ivanova N."/>
            <person name="Ovchinnikova G."/>
            <person name="Pedersen K."/>
            <person name="Jagevall S."/>
            <person name="Hazen T."/>
            <person name="Woyke T."/>
        </authorList>
    </citation>
    <scope>NUCLEOTIDE SEQUENCE [LARGE SCALE GENOMIC DNA]</scope>
    <source>
        <strain evidence="4">ATCC 700646 / DSM 10631 / Aspo-2</strain>
    </source>
</reference>
<dbReference type="STRING" id="643562.Daes_3300"/>